<dbReference type="Proteomes" id="UP000246569">
    <property type="component" value="Unassembled WGS sequence"/>
</dbReference>
<organism evidence="2 3">
    <name type="scientific">Plasticicumulans acidivorans</name>
    <dbReference type="NCBI Taxonomy" id="886464"/>
    <lineage>
        <taxon>Bacteria</taxon>
        <taxon>Pseudomonadati</taxon>
        <taxon>Pseudomonadota</taxon>
        <taxon>Gammaproteobacteria</taxon>
        <taxon>Candidatus Competibacteraceae</taxon>
        <taxon>Plasticicumulans</taxon>
    </lineage>
</organism>
<comment type="caution">
    <text evidence="2">The sequence shown here is derived from an EMBL/GenBank/DDBJ whole genome shotgun (WGS) entry which is preliminary data.</text>
</comment>
<accession>A0A317MWA0</accession>
<dbReference type="Pfam" id="PF00903">
    <property type="entry name" value="Glyoxalase"/>
    <property type="match status" value="1"/>
</dbReference>
<dbReference type="CDD" id="cd07251">
    <property type="entry name" value="VOC_like"/>
    <property type="match status" value="1"/>
</dbReference>
<name>A0A317MWA0_9GAMM</name>
<keyword evidence="3" id="KW-1185">Reference proteome</keyword>
<dbReference type="AlphaFoldDB" id="A0A317MWA0"/>
<dbReference type="InterPro" id="IPR037523">
    <property type="entry name" value="VOC_core"/>
</dbReference>
<protein>
    <recommendedName>
        <fullName evidence="1">VOC domain-containing protein</fullName>
    </recommendedName>
</protein>
<dbReference type="InterPro" id="IPR004360">
    <property type="entry name" value="Glyas_Fos-R_dOase_dom"/>
</dbReference>
<evidence type="ECO:0000259" key="1">
    <source>
        <dbReference type="PROSITE" id="PS51819"/>
    </source>
</evidence>
<dbReference type="PROSITE" id="PS51819">
    <property type="entry name" value="VOC"/>
    <property type="match status" value="1"/>
</dbReference>
<dbReference type="PANTHER" id="PTHR36503:SF1">
    <property type="entry name" value="BLR2520 PROTEIN"/>
    <property type="match status" value="1"/>
</dbReference>
<dbReference type="PANTHER" id="PTHR36503">
    <property type="entry name" value="BLR2520 PROTEIN"/>
    <property type="match status" value="1"/>
</dbReference>
<dbReference type="EMBL" id="QGTJ01000004">
    <property type="protein sequence ID" value="PWV62353.1"/>
    <property type="molecule type" value="Genomic_DNA"/>
</dbReference>
<evidence type="ECO:0000313" key="2">
    <source>
        <dbReference type="EMBL" id="PWV62353.1"/>
    </source>
</evidence>
<sequence length="132" mass="14358">MEPRLSLITLGVDDLPRARRFYAEGLGLPLQPPSNDNVAFFALHGVWLALFPRAELAADAGVEVGSGFAGITLAHNLRSREEVDALLAHVAGVGGRIVKPAQDTSWGGYSGYFADPDGFLWEVAWNPHFWIE</sequence>
<feature type="domain" description="VOC" evidence="1">
    <location>
        <begin position="4"/>
        <end position="126"/>
    </location>
</feature>
<dbReference type="SUPFAM" id="SSF54593">
    <property type="entry name" value="Glyoxalase/Bleomycin resistance protein/Dihydroxybiphenyl dioxygenase"/>
    <property type="match status" value="1"/>
</dbReference>
<dbReference type="RefSeq" id="WP_110018183.1">
    <property type="nucleotide sequence ID" value="NZ_QGTJ01000004.1"/>
</dbReference>
<reference evidence="2 3" key="1">
    <citation type="submission" date="2018-05" db="EMBL/GenBank/DDBJ databases">
        <title>Genomic Encyclopedia of Type Strains, Phase IV (KMG-IV): sequencing the most valuable type-strain genomes for metagenomic binning, comparative biology and taxonomic classification.</title>
        <authorList>
            <person name="Goeker M."/>
        </authorList>
    </citation>
    <scope>NUCLEOTIDE SEQUENCE [LARGE SCALE GENOMIC DNA]</scope>
    <source>
        <strain evidence="2 3">DSM 23606</strain>
    </source>
</reference>
<evidence type="ECO:0000313" key="3">
    <source>
        <dbReference type="Proteomes" id="UP000246569"/>
    </source>
</evidence>
<dbReference type="InterPro" id="IPR029068">
    <property type="entry name" value="Glyas_Bleomycin-R_OHBP_Dase"/>
</dbReference>
<dbReference type="Gene3D" id="3.10.180.10">
    <property type="entry name" value="2,3-Dihydroxybiphenyl 1,2-Dioxygenase, domain 1"/>
    <property type="match status" value="1"/>
</dbReference>
<dbReference type="OrthoDB" id="4265398at2"/>
<proteinExistence type="predicted"/>
<gene>
    <name evidence="2" type="ORF">C7443_104148</name>
</gene>